<sequence>MPITKPCTITTCKRESSTRWKRVTDFVINKGQANNTLPPYLQIGDTICLTCYNMGLTPSQHTQPDLQDQAIIDLTETSETNEAQSTTNLTFSESIKILTDLLYTYENKEERQSIYSFDEFRSTMESEDARLKSFFTELYLLSNPSSKNQDSRAQAKKQLLFVCYFLCGIRNKFVNDVKMDIAMFLDSSGSSNACIDTFSDLGIATTSHTVQRFKSTISEEHEETVNSALAKCAENAMVLNIDDYYSIHTERAPDTTTTSTAAQLATILMNPIMTQRVIPKLNIYNPLLVNAELIKPNIESRFMRFYVDDDTRLEELTVHSYDVRLKEKRSSRSMKNTILIDLQKNDLHTIDAYIKAIYTVVNVLLMQQYIQEGYIIPVVADWPGQIHLRTAISRFIYHQNLSNITDQILSFLPIIGHLHISLNSCDLVFLQYRPFFSAMYGYIFGEQKPLAQTPKPCRINLLLEISRSAWQLIAINVEAKFGPLCKDAKYLALKDLLDNMITLVLDVYAVFFQFGDFDTYLESCFHTWTIFFKFSRKNYTKAPLMFLSDIFYWKLNNHLILDVIKAELPKFSDSTVEIFHSFLRRSMQRHTEEQEIIKYGHCINPFCLDDIGFRENFAYTLTWAAYEYSACDISALTNKCACFFLQCFSKIYVCLFHGKSLLILPLQAIVNPSSTKKQKVDNVTISLPAMHMLEAQLCHLPLGFNTSHTPNPFHYCDASNCSISPFVNTDPCSICGHGYHKSCYTNNGFICVYCLSFLKDGVDKHIQSLLDSLQSLERKKRRKRRH</sequence>
<evidence type="ECO:0000313" key="1">
    <source>
        <dbReference type="EMBL" id="RIB20139.1"/>
    </source>
</evidence>
<accession>A0A397VGL3</accession>
<dbReference type="EMBL" id="QKWP01000435">
    <property type="protein sequence ID" value="RIB20139.1"/>
    <property type="molecule type" value="Genomic_DNA"/>
</dbReference>
<comment type="caution">
    <text evidence="1">The sequence shown here is derived from an EMBL/GenBank/DDBJ whole genome shotgun (WGS) entry which is preliminary data.</text>
</comment>
<evidence type="ECO:0008006" key="3">
    <source>
        <dbReference type="Google" id="ProtNLM"/>
    </source>
</evidence>
<dbReference type="OrthoDB" id="2414146at2759"/>
<gene>
    <name evidence="1" type="ORF">C2G38_2081627</name>
</gene>
<keyword evidence="2" id="KW-1185">Reference proteome</keyword>
<evidence type="ECO:0000313" key="2">
    <source>
        <dbReference type="Proteomes" id="UP000266673"/>
    </source>
</evidence>
<dbReference type="AlphaFoldDB" id="A0A397VGL3"/>
<feature type="non-terminal residue" evidence="1">
    <location>
        <position position="786"/>
    </location>
</feature>
<proteinExistence type="predicted"/>
<reference evidence="1 2" key="1">
    <citation type="submission" date="2018-06" db="EMBL/GenBank/DDBJ databases">
        <title>Comparative genomics reveals the genomic features of Rhizophagus irregularis, R. cerebriforme, R. diaphanum and Gigaspora rosea, and their symbiotic lifestyle signature.</title>
        <authorList>
            <person name="Morin E."/>
            <person name="San Clemente H."/>
            <person name="Chen E.C.H."/>
            <person name="De La Providencia I."/>
            <person name="Hainaut M."/>
            <person name="Kuo A."/>
            <person name="Kohler A."/>
            <person name="Murat C."/>
            <person name="Tang N."/>
            <person name="Roy S."/>
            <person name="Loubradou J."/>
            <person name="Henrissat B."/>
            <person name="Grigoriev I.V."/>
            <person name="Corradi N."/>
            <person name="Roux C."/>
            <person name="Martin F.M."/>
        </authorList>
    </citation>
    <scope>NUCLEOTIDE SEQUENCE [LARGE SCALE GENOMIC DNA]</scope>
    <source>
        <strain evidence="1 2">DAOM 194757</strain>
    </source>
</reference>
<organism evidence="1 2">
    <name type="scientific">Gigaspora rosea</name>
    <dbReference type="NCBI Taxonomy" id="44941"/>
    <lineage>
        <taxon>Eukaryota</taxon>
        <taxon>Fungi</taxon>
        <taxon>Fungi incertae sedis</taxon>
        <taxon>Mucoromycota</taxon>
        <taxon>Glomeromycotina</taxon>
        <taxon>Glomeromycetes</taxon>
        <taxon>Diversisporales</taxon>
        <taxon>Gigasporaceae</taxon>
        <taxon>Gigaspora</taxon>
    </lineage>
</organism>
<dbReference type="Proteomes" id="UP000266673">
    <property type="component" value="Unassembled WGS sequence"/>
</dbReference>
<name>A0A397VGL3_9GLOM</name>
<protein>
    <recommendedName>
        <fullName evidence="3">Phorbol-ester/DAG-type domain-containing protein</fullName>
    </recommendedName>
</protein>